<feature type="chain" id="PRO_5044990267" description="RxLR effector protein" evidence="5">
    <location>
        <begin position="17"/>
        <end position="118"/>
    </location>
</feature>
<comment type="similarity">
    <text evidence="2 5">Belongs to the RxLR effector family.</text>
</comment>
<gene>
    <name evidence="6" type="ORF">PHMEG_00038976</name>
</gene>
<dbReference type="Proteomes" id="UP000198211">
    <property type="component" value="Unassembled WGS sequence"/>
</dbReference>
<comment type="subcellular location">
    <subcellularLocation>
        <location evidence="1 5">Secreted</location>
    </subcellularLocation>
</comment>
<evidence type="ECO:0000256" key="3">
    <source>
        <dbReference type="ARBA" id="ARBA00022525"/>
    </source>
</evidence>
<evidence type="ECO:0000256" key="2">
    <source>
        <dbReference type="ARBA" id="ARBA00010400"/>
    </source>
</evidence>
<sequence length="118" mass="12904">MRVPWILLAIVVSVSANVVSTTEIKASKISDLALLEGPNNGRQATRLLRAGTGNDEAKNIDNESQDEERMIAIRQMMNKIRGMPGLLDDLAKAYLTAPGTKLKNAISKKLAKMRSKNN</sequence>
<evidence type="ECO:0000256" key="1">
    <source>
        <dbReference type="ARBA" id="ARBA00004613"/>
    </source>
</evidence>
<keyword evidence="4 5" id="KW-0732">Signal</keyword>
<dbReference type="AlphaFoldDB" id="A0A225UJ37"/>
<dbReference type="InterPro" id="IPR031825">
    <property type="entry name" value="RXLR"/>
</dbReference>
<dbReference type="EMBL" id="NBNE01018713">
    <property type="protein sequence ID" value="OWY92139.1"/>
    <property type="molecule type" value="Genomic_DNA"/>
</dbReference>
<evidence type="ECO:0000256" key="5">
    <source>
        <dbReference type="RuleBase" id="RU367124"/>
    </source>
</evidence>
<keyword evidence="7" id="KW-1185">Reference proteome</keyword>
<evidence type="ECO:0000313" key="6">
    <source>
        <dbReference type="EMBL" id="OWY92139.1"/>
    </source>
</evidence>
<comment type="caution">
    <text evidence="6">The sequence shown here is derived from an EMBL/GenBank/DDBJ whole genome shotgun (WGS) entry which is preliminary data.</text>
</comment>
<protein>
    <recommendedName>
        <fullName evidence="5">RxLR effector protein</fullName>
    </recommendedName>
</protein>
<reference evidence="7" key="1">
    <citation type="submission" date="2017-03" db="EMBL/GenBank/DDBJ databases">
        <title>Phytopthora megakarya and P. palmivora, two closely related causual agents of cacao black pod achieved similar genome size and gene model numbers by different mechanisms.</title>
        <authorList>
            <person name="Ali S."/>
            <person name="Shao J."/>
            <person name="Larry D.J."/>
            <person name="Kronmiller B."/>
            <person name="Shen D."/>
            <person name="Strem M.D."/>
            <person name="Melnick R.L."/>
            <person name="Guiltinan M.J."/>
            <person name="Tyler B.M."/>
            <person name="Meinhardt L.W."/>
            <person name="Bailey B.A."/>
        </authorList>
    </citation>
    <scope>NUCLEOTIDE SEQUENCE [LARGE SCALE GENOMIC DNA]</scope>
    <source>
        <strain evidence="7">zdho120</strain>
    </source>
</reference>
<evidence type="ECO:0000313" key="7">
    <source>
        <dbReference type="Proteomes" id="UP000198211"/>
    </source>
</evidence>
<keyword evidence="3 5" id="KW-0964">Secreted</keyword>
<comment type="domain">
    <text evidence="5">The RxLR-dEER motif acts to carry the protein into the host cell cytoplasm through binding to cell surface phosphatidylinositol-3-phosphate.</text>
</comment>
<name>A0A225UJ37_9STRA</name>
<feature type="signal peptide" evidence="5">
    <location>
        <begin position="1"/>
        <end position="16"/>
    </location>
</feature>
<evidence type="ECO:0000256" key="4">
    <source>
        <dbReference type="ARBA" id="ARBA00022729"/>
    </source>
</evidence>
<dbReference type="Pfam" id="PF16810">
    <property type="entry name" value="RXLR"/>
    <property type="match status" value="1"/>
</dbReference>
<comment type="function">
    <text evidence="5">Effector that suppresses plant defense responses during pathogen infection.</text>
</comment>
<accession>A0A225UJ37</accession>
<proteinExistence type="inferred from homology"/>
<organism evidence="6 7">
    <name type="scientific">Phytophthora megakarya</name>
    <dbReference type="NCBI Taxonomy" id="4795"/>
    <lineage>
        <taxon>Eukaryota</taxon>
        <taxon>Sar</taxon>
        <taxon>Stramenopiles</taxon>
        <taxon>Oomycota</taxon>
        <taxon>Peronosporomycetes</taxon>
        <taxon>Peronosporales</taxon>
        <taxon>Peronosporaceae</taxon>
        <taxon>Phytophthora</taxon>
    </lineage>
</organism>